<dbReference type="PANTHER" id="PTHR12409:SF0">
    <property type="entry name" value="PREFOLDIN SUBUNIT 3"/>
    <property type="match status" value="1"/>
</dbReference>
<dbReference type="GO" id="GO:0005737">
    <property type="term" value="C:cytoplasm"/>
    <property type="evidence" value="ECO:0007669"/>
    <property type="project" value="TreeGrafter"/>
</dbReference>
<dbReference type="SUPFAM" id="SSF46579">
    <property type="entry name" value="Prefoldin"/>
    <property type="match status" value="1"/>
</dbReference>
<organism evidence="5 6">
    <name type="scientific">Filobasidium floriforme</name>
    <dbReference type="NCBI Taxonomy" id="5210"/>
    <lineage>
        <taxon>Eukaryota</taxon>
        <taxon>Fungi</taxon>
        <taxon>Dikarya</taxon>
        <taxon>Basidiomycota</taxon>
        <taxon>Agaricomycotina</taxon>
        <taxon>Tremellomycetes</taxon>
        <taxon>Filobasidiales</taxon>
        <taxon>Filobasidiaceae</taxon>
        <taxon>Filobasidium</taxon>
    </lineage>
</organism>
<sequence length="280" mass="30736">MSEPNAVAGPSKPKGAFGGIATIGIHSDTIDKSNPRGIPYAPFVTNVDDFVGGQDAGVEGIMGSFKEMTSKYQYMEVSLQTRRKGIESKIPDIAETLKVVKFLEARRCKSLGTQPTVVPKDSNESDEEQDDEDALSDEPESEDEDDLLAEANELEASDEQLESGKVPGQKALKTLYELNDTLFAEAEVEENGQVGLWLGANTMLMYPLGEAVLLLSEKLSTAKKNLNNIKEDLEFLREQVTVMEVNFARVHNVSLSGRRLQKEGDQGKKGEHVKSLKDQD</sequence>
<accession>A0A8K0NPN8</accession>
<evidence type="ECO:0000256" key="4">
    <source>
        <dbReference type="SAM" id="MobiDB-lite"/>
    </source>
</evidence>
<evidence type="ECO:0000256" key="2">
    <source>
        <dbReference type="ARBA" id="ARBA00023186"/>
    </source>
</evidence>
<keyword evidence="3" id="KW-0175">Coiled coil</keyword>
<comment type="caution">
    <text evidence="5">The sequence shown here is derived from an EMBL/GenBank/DDBJ whole genome shotgun (WGS) entry which is preliminary data.</text>
</comment>
<feature type="compositionally biased region" description="Basic and acidic residues" evidence="4">
    <location>
        <begin position="260"/>
        <end position="280"/>
    </location>
</feature>
<keyword evidence="6" id="KW-1185">Reference proteome</keyword>
<dbReference type="InterPro" id="IPR009053">
    <property type="entry name" value="Prefoldin"/>
</dbReference>
<dbReference type="AlphaFoldDB" id="A0A8K0NPN8"/>
<dbReference type="Proteomes" id="UP000812966">
    <property type="component" value="Unassembled WGS sequence"/>
</dbReference>
<dbReference type="PANTHER" id="PTHR12409">
    <property type="entry name" value="PREFOLDIN SUBUNIT 3"/>
    <property type="match status" value="1"/>
</dbReference>
<feature type="region of interest" description="Disordered" evidence="4">
    <location>
        <begin position="258"/>
        <end position="280"/>
    </location>
</feature>
<dbReference type="InterPro" id="IPR004127">
    <property type="entry name" value="Prefoldin_subunit_alpha"/>
</dbReference>
<evidence type="ECO:0000256" key="3">
    <source>
        <dbReference type="SAM" id="Coils"/>
    </source>
</evidence>
<evidence type="ECO:0008006" key="7">
    <source>
        <dbReference type="Google" id="ProtNLM"/>
    </source>
</evidence>
<dbReference type="GO" id="GO:0016272">
    <property type="term" value="C:prefoldin complex"/>
    <property type="evidence" value="ECO:0007669"/>
    <property type="project" value="InterPro"/>
</dbReference>
<dbReference type="GO" id="GO:0006457">
    <property type="term" value="P:protein folding"/>
    <property type="evidence" value="ECO:0007669"/>
    <property type="project" value="InterPro"/>
</dbReference>
<feature type="region of interest" description="Disordered" evidence="4">
    <location>
        <begin position="113"/>
        <end position="146"/>
    </location>
</feature>
<dbReference type="EMBL" id="JABELV010000100">
    <property type="protein sequence ID" value="KAG7531043.1"/>
    <property type="molecule type" value="Genomic_DNA"/>
</dbReference>
<evidence type="ECO:0000313" key="6">
    <source>
        <dbReference type="Proteomes" id="UP000812966"/>
    </source>
</evidence>
<feature type="coiled-coil region" evidence="3">
    <location>
        <begin position="212"/>
        <end position="246"/>
    </location>
</feature>
<dbReference type="InterPro" id="IPR016655">
    <property type="entry name" value="PFD3"/>
</dbReference>
<dbReference type="CDD" id="cd23156">
    <property type="entry name" value="Prefoldin_3"/>
    <property type="match status" value="1"/>
</dbReference>
<evidence type="ECO:0000256" key="1">
    <source>
        <dbReference type="ARBA" id="ARBA00010048"/>
    </source>
</evidence>
<reference evidence="5" key="1">
    <citation type="submission" date="2020-04" db="EMBL/GenBank/DDBJ databases">
        <title>Analysis of mating type loci in Filobasidium floriforme.</title>
        <authorList>
            <person name="Nowrousian M."/>
        </authorList>
    </citation>
    <scope>NUCLEOTIDE SEQUENCE</scope>
    <source>
        <strain evidence="5">CBS 6242</strain>
    </source>
</reference>
<dbReference type="GO" id="GO:0007017">
    <property type="term" value="P:microtubule-based process"/>
    <property type="evidence" value="ECO:0007669"/>
    <property type="project" value="TreeGrafter"/>
</dbReference>
<dbReference type="GO" id="GO:0007021">
    <property type="term" value="P:tubulin complex assembly"/>
    <property type="evidence" value="ECO:0007669"/>
    <property type="project" value="TreeGrafter"/>
</dbReference>
<proteinExistence type="inferred from homology"/>
<evidence type="ECO:0000313" key="5">
    <source>
        <dbReference type="EMBL" id="KAG7531043.1"/>
    </source>
</evidence>
<feature type="compositionally biased region" description="Acidic residues" evidence="4">
    <location>
        <begin position="124"/>
        <end position="146"/>
    </location>
</feature>
<dbReference type="Pfam" id="PF02996">
    <property type="entry name" value="Prefoldin"/>
    <property type="match status" value="1"/>
</dbReference>
<protein>
    <recommendedName>
        <fullName evidence="7">Prefoldin subunit 3</fullName>
    </recommendedName>
</protein>
<dbReference type="GO" id="GO:0015631">
    <property type="term" value="F:tubulin binding"/>
    <property type="evidence" value="ECO:0007669"/>
    <property type="project" value="TreeGrafter"/>
</dbReference>
<dbReference type="Gene3D" id="1.10.287.370">
    <property type="match status" value="1"/>
</dbReference>
<gene>
    <name evidence="5" type="ORF">FFLO_04598</name>
</gene>
<name>A0A8K0NPN8_9TREE</name>
<keyword evidence="2" id="KW-0143">Chaperone</keyword>
<comment type="similarity">
    <text evidence="1">Belongs to the prefoldin subunit alpha family.</text>
</comment>